<comment type="similarity">
    <text evidence="6">In the C-terminal section; belongs to the OsmX family.</text>
</comment>
<dbReference type="AlphaFoldDB" id="A0A193LD78"/>
<comment type="similarity">
    <text evidence="7">In the N-terminal section; belongs to the binding-protein-dependent transport system permease family.</text>
</comment>
<reference evidence="11 12" key="1">
    <citation type="submission" date="2016-06" db="EMBL/GenBank/DDBJ databases">
        <title>Complete genome sequence of a deep-branching marine Gamma Proteobacterium Woeseia oceani type strain XK5.</title>
        <authorList>
            <person name="Mu D."/>
            <person name="Du Z."/>
        </authorList>
    </citation>
    <scope>NUCLEOTIDE SEQUENCE [LARGE SCALE GENOMIC DNA]</scope>
    <source>
        <strain evidence="11 12">XK5</strain>
    </source>
</reference>
<protein>
    <recommendedName>
        <fullName evidence="10">ABC transmembrane type-1 domain-containing protein</fullName>
    </recommendedName>
</protein>
<keyword evidence="2 8" id="KW-0813">Transport</keyword>
<dbReference type="FunFam" id="1.10.3720.10:FF:000001">
    <property type="entry name" value="Glycine betaine ABC transporter, permease"/>
    <property type="match status" value="1"/>
</dbReference>
<feature type="transmembrane region" description="Helical" evidence="8">
    <location>
        <begin position="300"/>
        <end position="319"/>
    </location>
</feature>
<feature type="transmembrane region" description="Helical" evidence="8">
    <location>
        <begin position="361"/>
        <end position="384"/>
    </location>
</feature>
<dbReference type="OrthoDB" id="9781705at2"/>
<dbReference type="Proteomes" id="UP000092695">
    <property type="component" value="Chromosome"/>
</dbReference>
<dbReference type="InterPro" id="IPR035906">
    <property type="entry name" value="MetI-like_sf"/>
</dbReference>
<evidence type="ECO:0000256" key="1">
    <source>
        <dbReference type="ARBA" id="ARBA00004651"/>
    </source>
</evidence>
<dbReference type="Gene3D" id="3.40.190.120">
    <property type="entry name" value="Osmoprotection protein (prox), domain 2"/>
    <property type="match status" value="1"/>
</dbReference>
<dbReference type="Pfam" id="PF00528">
    <property type="entry name" value="BPD_transp_1"/>
    <property type="match status" value="1"/>
</dbReference>
<keyword evidence="3 8" id="KW-0812">Transmembrane</keyword>
<dbReference type="RefSeq" id="WP_068612719.1">
    <property type="nucleotide sequence ID" value="NZ_CP016268.1"/>
</dbReference>
<dbReference type="InterPro" id="IPR051204">
    <property type="entry name" value="ABC_transp_perm/SBD"/>
</dbReference>
<evidence type="ECO:0000256" key="6">
    <source>
        <dbReference type="ARBA" id="ARBA00035642"/>
    </source>
</evidence>
<dbReference type="GO" id="GO:0022857">
    <property type="term" value="F:transmembrane transporter activity"/>
    <property type="evidence" value="ECO:0007669"/>
    <property type="project" value="InterPro"/>
</dbReference>
<evidence type="ECO:0000256" key="8">
    <source>
        <dbReference type="RuleBase" id="RU363032"/>
    </source>
</evidence>
<accession>A0A193LD78</accession>
<evidence type="ECO:0000256" key="7">
    <source>
        <dbReference type="ARBA" id="ARBA00035652"/>
    </source>
</evidence>
<feature type="transmembrane region" description="Helical" evidence="8">
    <location>
        <begin position="331"/>
        <end position="355"/>
    </location>
</feature>
<dbReference type="SUPFAM" id="SSF53850">
    <property type="entry name" value="Periplasmic binding protein-like II"/>
    <property type="match status" value="1"/>
</dbReference>
<evidence type="ECO:0000259" key="10">
    <source>
        <dbReference type="PROSITE" id="PS50928"/>
    </source>
</evidence>
<keyword evidence="12" id="KW-1185">Reference proteome</keyword>
<feature type="domain" description="ABC transmembrane type-1" evidence="10">
    <location>
        <begin position="296"/>
        <end position="479"/>
    </location>
</feature>
<comment type="subcellular location">
    <subcellularLocation>
        <location evidence="1 8">Cell membrane</location>
        <topology evidence="1 8">Multi-pass membrane protein</topology>
    </subcellularLocation>
</comment>
<feature type="chain" id="PRO_5008260076" description="ABC transmembrane type-1 domain-containing protein" evidence="9">
    <location>
        <begin position="22"/>
        <end position="494"/>
    </location>
</feature>
<evidence type="ECO:0000313" key="12">
    <source>
        <dbReference type="Proteomes" id="UP000092695"/>
    </source>
</evidence>
<dbReference type="InterPro" id="IPR007210">
    <property type="entry name" value="ABC_Gly_betaine_transp_sub-bd"/>
</dbReference>
<organism evidence="11 12">
    <name type="scientific">Woeseia oceani</name>
    <dbReference type="NCBI Taxonomy" id="1548547"/>
    <lineage>
        <taxon>Bacteria</taxon>
        <taxon>Pseudomonadati</taxon>
        <taxon>Pseudomonadota</taxon>
        <taxon>Gammaproteobacteria</taxon>
        <taxon>Woeseiales</taxon>
        <taxon>Woeseiaceae</taxon>
        <taxon>Woeseia</taxon>
    </lineage>
</organism>
<dbReference type="PROSITE" id="PS50928">
    <property type="entry name" value="ABC_TM1"/>
    <property type="match status" value="1"/>
</dbReference>
<dbReference type="GO" id="GO:0043190">
    <property type="term" value="C:ATP-binding cassette (ABC) transporter complex"/>
    <property type="evidence" value="ECO:0007669"/>
    <property type="project" value="InterPro"/>
</dbReference>
<evidence type="ECO:0000313" key="11">
    <source>
        <dbReference type="EMBL" id="ANO50339.1"/>
    </source>
</evidence>
<keyword evidence="9" id="KW-0732">Signal</keyword>
<name>A0A193LD78_9GAMM</name>
<dbReference type="PANTHER" id="PTHR30177:SF4">
    <property type="entry name" value="OSMOPROTECTANT IMPORT PERMEASE PROTEIN OSMW"/>
    <property type="match status" value="1"/>
</dbReference>
<evidence type="ECO:0000256" key="3">
    <source>
        <dbReference type="ARBA" id="ARBA00022692"/>
    </source>
</evidence>
<dbReference type="KEGG" id="woc:BA177_03125"/>
<evidence type="ECO:0000256" key="4">
    <source>
        <dbReference type="ARBA" id="ARBA00022989"/>
    </source>
</evidence>
<evidence type="ECO:0000256" key="9">
    <source>
        <dbReference type="SAM" id="SignalP"/>
    </source>
</evidence>
<keyword evidence="5 8" id="KW-0472">Membrane</keyword>
<keyword evidence="4 8" id="KW-1133">Transmembrane helix</keyword>
<proteinExistence type="inferred from homology"/>
<dbReference type="InterPro" id="IPR000515">
    <property type="entry name" value="MetI-like"/>
</dbReference>
<dbReference type="STRING" id="1548547.BA177_03125"/>
<evidence type="ECO:0000256" key="2">
    <source>
        <dbReference type="ARBA" id="ARBA00022448"/>
    </source>
</evidence>
<dbReference type="GO" id="GO:0031460">
    <property type="term" value="P:glycine betaine transport"/>
    <property type="evidence" value="ECO:0007669"/>
    <property type="project" value="TreeGrafter"/>
</dbReference>
<feature type="transmembrane region" description="Helical" evidence="8">
    <location>
        <begin position="405"/>
        <end position="436"/>
    </location>
</feature>
<evidence type="ECO:0000256" key="5">
    <source>
        <dbReference type="ARBA" id="ARBA00023136"/>
    </source>
</evidence>
<comment type="similarity">
    <text evidence="8">Belongs to the binding-protein-dependent transport system permease family.</text>
</comment>
<feature type="transmembrane region" description="Helical" evidence="8">
    <location>
        <begin position="456"/>
        <end position="478"/>
    </location>
</feature>
<dbReference type="EMBL" id="CP016268">
    <property type="protein sequence ID" value="ANO50339.1"/>
    <property type="molecule type" value="Genomic_DNA"/>
</dbReference>
<gene>
    <name evidence="11" type="ORF">BA177_03125</name>
</gene>
<dbReference type="Gene3D" id="1.10.3720.10">
    <property type="entry name" value="MetI-like"/>
    <property type="match status" value="1"/>
</dbReference>
<feature type="signal peptide" evidence="9">
    <location>
        <begin position="1"/>
        <end position="21"/>
    </location>
</feature>
<dbReference type="PANTHER" id="PTHR30177">
    <property type="entry name" value="GLYCINE BETAINE/L-PROLINE TRANSPORT SYSTEM PERMEASE PROTEIN PROW"/>
    <property type="match status" value="1"/>
</dbReference>
<dbReference type="Gene3D" id="3.40.190.10">
    <property type="entry name" value="Periplasmic binding protein-like II"/>
    <property type="match status" value="1"/>
</dbReference>
<dbReference type="Pfam" id="PF04069">
    <property type="entry name" value="OpuAC"/>
    <property type="match status" value="1"/>
</dbReference>
<dbReference type="CDD" id="cd06261">
    <property type="entry name" value="TM_PBP2"/>
    <property type="match status" value="1"/>
</dbReference>
<dbReference type="SUPFAM" id="SSF161098">
    <property type="entry name" value="MetI-like"/>
    <property type="match status" value="1"/>
</dbReference>
<sequence length="494" mass="53236">MRRYILIGLLLSLTLGNTSHAQTIIVGSKNFTENYLLSEIAAQLLEAKGFDVERRQGLNGTKISYEALQNGAIAVYPEYSGTITEVILAQPGLDDIETIRTALAARELRFLAPLGFNNTYALAVTEAFSRDKGVRRISDLRATPNLRAAMAHEFLNRADGWPGLKQRYGLQQTTRGIEHGLSYGAINGGEIDLTAAYSTDGEVLRSGLVLLEDDLNYFPRYLAGYLANNLLPADATDVLQTLAGRIDNTRMQALNLQALDPDVSIADVAAGFLREEGLVTADYQSATFLPQLLRNTQRHLKLTATALLLAIVFGVGIAISVHRHRGLSNAFLYVTGLLQTVPSIALLALMIPLAGVGQTPAIIALFLYSLLPIARSTVTAMHAIPPGYRQMAAAMAMTRTQELRYVLLPLAMPHVLAGIRTAAVICIGTATLAAFIGAGGLGDPIVTGLALNDSRLILQGAIPAAGLAIITELFFGVIERWLVVPHMRNMSQPQ</sequence>